<gene>
    <name evidence="1" type="ORF">AKJ40_01335</name>
</gene>
<organism evidence="1 2">
    <name type="scientific">candidate division MSBL1 archaeon SCGC-AAA259M10</name>
    <dbReference type="NCBI Taxonomy" id="1698270"/>
    <lineage>
        <taxon>Archaea</taxon>
        <taxon>Methanobacteriati</taxon>
        <taxon>Methanobacteriota</taxon>
        <taxon>candidate division MSBL1</taxon>
    </lineage>
</organism>
<keyword evidence="2" id="KW-1185">Reference proteome</keyword>
<dbReference type="AlphaFoldDB" id="A0A133V1T7"/>
<sequence length="137" mass="15787">MPKYEGVVFPLYTEMIKKGVKDGKDVFAKFSRRDVASGMDLYLYGSGDNGAKKIIAKAEVKASDSLKPNEVWEKYNERLFQHKEDFDDYTSNRRNKEMLVLELENLQLLDEPIEIPTGKNMTVAGLYVDEKMKKKLL</sequence>
<name>A0A133V1T7_9EURY</name>
<protein>
    <submittedName>
        <fullName evidence="1">Uncharacterized protein</fullName>
    </submittedName>
</protein>
<dbReference type="Proteomes" id="UP000070341">
    <property type="component" value="Unassembled WGS sequence"/>
</dbReference>
<accession>A0A133V1T7</accession>
<evidence type="ECO:0000313" key="2">
    <source>
        <dbReference type="Proteomes" id="UP000070341"/>
    </source>
</evidence>
<reference evidence="1 2" key="1">
    <citation type="journal article" date="2016" name="Sci. Rep.">
        <title>Metabolic traits of an uncultured archaeal lineage -MSBL1- from brine pools of the Red Sea.</title>
        <authorList>
            <person name="Mwirichia R."/>
            <person name="Alam I."/>
            <person name="Rashid M."/>
            <person name="Vinu M."/>
            <person name="Ba-Alawi W."/>
            <person name="Anthony Kamau A."/>
            <person name="Kamanda Ngugi D."/>
            <person name="Goker M."/>
            <person name="Klenk H.P."/>
            <person name="Bajic V."/>
            <person name="Stingl U."/>
        </authorList>
    </citation>
    <scope>NUCLEOTIDE SEQUENCE [LARGE SCALE GENOMIC DNA]</scope>
    <source>
        <strain evidence="1">SCGC-AAA259M10</strain>
    </source>
</reference>
<evidence type="ECO:0000313" key="1">
    <source>
        <dbReference type="EMBL" id="KXB00418.1"/>
    </source>
</evidence>
<proteinExistence type="predicted"/>
<comment type="caution">
    <text evidence="1">The sequence shown here is derived from an EMBL/GenBank/DDBJ whole genome shotgun (WGS) entry which is preliminary data.</text>
</comment>
<dbReference type="Gene3D" id="2.30.130.30">
    <property type="entry name" value="Hypothetical protein"/>
    <property type="match status" value="1"/>
</dbReference>
<dbReference type="EMBL" id="LHXU01000011">
    <property type="protein sequence ID" value="KXB00418.1"/>
    <property type="molecule type" value="Genomic_DNA"/>
</dbReference>